<dbReference type="EMBL" id="KN823150">
    <property type="protein sequence ID" value="KIO21091.1"/>
    <property type="molecule type" value="Genomic_DNA"/>
</dbReference>
<dbReference type="AlphaFoldDB" id="A0A0C3Q976"/>
<keyword evidence="2" id="KW-1185">Reference proteome</keyword>
<protein>
    <recommendedName>
        <fullName evidence="3">Retrotransposon gag domain-containing protein</fullName>
    </recommendedName>
</protein>
<reference evidence="1 2" key="1">
    <citation type="submission" date="2014-04" db="EMBL/GenBank/DDBJ databases">
        <authorList>
            <consortium name="DOE Joint Genome Institute"/>
            <person name="Kuo A."/>
            <person name="Girlanda M."/>
            <person name="Perotto S."/>
            <person name="Kohler A."/>
            <person name="Nagy L.G."/>
            <person name="Floudas D."/>
            <person name="Copeland A."/>
            <person name="Barry K.W."/>
            <person name="Cichocki N."/>
            <person name="Veneault-Fourrey C."/>
            <person name="LaButti K."/>
            <person name="Lindquist E.A."/>
            <person name="Lipzen A."/>
            <person name="Lundell T."/>
            <person name="Morin E."/>
            <person name="Murat C."/>
            <person name="Sun H."/>
            <person name="Tunlid A."/>
            <person name="Henrissat B."/>
            <person name="Grigoriev I.V."/>
            <person name="Hibbett D.S."/>
            <person name="Martin F."/>
            <person name="Nordberg H.P."/>
            <person name="Cantor M.N."/>
            <person name="Hua S.X."/>
        </authorList>
    </citation>
    <scope>NUCLEOTIDE SEQUENCE [LARGE SCALE GENOMIC DNA]</scope>
    <source>
        <strain evidence="1 2">MUT 4182</strain>
    </source>
</reference>
<gene>
    <name evidence="1" type="ORF">M407DRAFT_29301</name>
</gene>
<dbReference type="Proteomes" id="UP000054248">
    <property type="component" value="Unassembled WGS sequence"/>
</dbReference>
<evidence type="ECO:0000313" key="1">
    <source>
        <dbReference type="EMBL" id="KIO21091.1"/>
    </source>
</evidence>
<evidence type="ECO:0000313" key="2">
    <source>
        <dbReference type="Proteomes" id="UP000054248"/>
    </source>
</evidence>
<evidence type="ECO:0008006" key="3">
    <source>
        <dbReference type="Google" id="ProtNLM"/>
    </source>
</evidence>
<name>A0A0C3Q976_9AGAM</name>
<reference evidence="2" key="2">
    <citation type="submission" date="2015-01" db="EMBL/GenBank/DDBJ databases">
        <title>Evolutionary Origins and Diversification of the Mycorrhizal Mutualists.</title>
        <authorList>
            <consortium name="DOE Joint Genome Institute"/>
            <consortium name="Mycorrhizal Genomics Consortium"/>
            <person name="Kohler A."/>
            <person name="Kuo A."/>
            <person name="Nagy L.G."/>
            <person name="Floudas D."/>
            <person name="Copeland A."/>
            <person name="Barry K.W."/>
            <person name="Cichocki N."/>
            <person name="Veneault-Fourrey C."/>
            <person name="LaButti K."/>
            <person name="Lindquist E.A."/>
            <person name="Lipzen A."/>
            <person name="Lundell T."/>
            <person name="Morin E."/>
            <person name="Murat C."/>
            <person name="Riley R."/>
            <person name="Ohm R."/>
            <person name="Sun H."/>
            <person name="Tunlid A."/>
            <person name="Henrissat B."/>
            <person name="Grigoriev I.V."/>
            <person name="Hibbett D.S."/>
            <person name="Martin F."/>
        </authorList>
    </citation>
    <scope>NUCLEOTIDE SEQUENCE [LARGE SCALE GENOMIC DNA]</scope>
    <source>
        <strain evidence="2">MUT 4182</strain>
    </source>
</reference>
<proteinExistence type="predicted"/>
<dbReference type="HOGENOM" id="CLU_160882_0_0_1"/>
<dbReference type="OrthoDB" id="10497214at2759"/>
<sequence length="97" mass="11054">MTSAGSAPDIVFRGLDGNECEAFIAAIEELAFTEGWSEDEKRMLLFTRSRLRQGALRWFARLEPSKKKDWDLFVEALFEQYPPVGAPVETEISTPVW</sequence>
<organism evidence="1 2">
    <name type="scientific">Tulasnella calospora MUT 4182</name>
    <dbReference type="NCBI Taxonomy" id="1051891"/>
    <lineage>
        <taxon>Eukaryota</taxon>
        <taxon>Fungi</taxon>
        <taxon>Dikarya</taxon>
        <taxon>Basidiomycota</taxon>
        <taxon>Agaricomycotina</taxon>
        <taxon>Agaricomycetes</taxon>
        <taxon>Cantharellales</taxon>
        <taxon>Tulasnellaceae</taxon>
        <taxon>Tulasnella</taxon>
    </lineage>
</organism>
<accession>A0A0C3Q976</accession>